<dbReference type="InterPro" id="IPR011059">
    <property type="entry name" value="Metal-dep_hydrolase_composite"/>
</dbReference>
<name>A0A6J6PQI2_9ZZZZ</name>
<dbReference type="SUPFAM" id="SSF51556">
    <property type="entry name" value="Metallo-dependent hydrolases"/>
    <property type="match status" value="1"/>
</dbReference>
<dbReference type="CDD" id="cd01300">
    <property type="entry name" value="YtcJ_like"/>
    <property type="match status" value="1"/>
</dbReference>
<gene>
    <name evidence="2" type="ORF">UFOPK2399_01328</name>
</gene>
<dbReference type="Pfam" id="PF07969">
    <property type="entry name" value="Amidohydro_3"/>
    <property type="match status" value="1"/>
</dbReference>
<dbReference type="PANTHER" id="PTHR22642:SF2">
    <property type="entry name" value="PROTEIN LONG AFTER FAR-RED 3"/>
    <property type="match status" value="1"/>
</dbReference>
<dbReference type="InterPro" id="IPR033932">
    <property type="entry name" value="YtcJ-like"/>
</dbReference>
<sequence>MILENGLIRTMDPQVPTQRALAIADDKIAGGVGVHERALASPEVVDLGGRVVLPGFTDSHVHFPTWALAQTQIALDGCTSLDEAIARVAGAPRTPGRVIRGYGWRSGDWPGGREPTKEDLDAVTGDTPAALIAKDYHSLWLNSAALALAGGDLERDGGVVERDANGEPTGVLREEAAWQFKEAHLVVPDDEYVEAMRLGIRLANSRGVTAVHDKDGWLGAIRMWQRLDAMSHLNLRVWQSIPHAMLPHAKELGLISGFGGPNLRLGYLKVFMDGTLGSQTAWMLDGSGVVITSGEELAEIIVAGAEAGFPVSVHAIGDGANRAALDAFEKTRDTWVPRGLRHRIEHAQVLAPEDIARFAAIGVAASVQFTHATSDRDLAERYWGDKVAGAYAFRSLLDSGAVLVNGSDAPIEELDPLAGIRAGVRRTSDDRPAWQPQEALTVHQAFEATCTTPAWLEGAERRRGKLIPGQYADLVVLDRDPYEDLDAQVVATMISGRWVHNPPPWG</sequence>
<proteinExistence type="predicted"/>
<evidence type="ECO:0000259" key="1">
    <source>
        <dbReference type="Pfam" id="PF07969"/>
    </source>
</evidence>
<feature type="domain" description="Amidohydrolase 3" evidence="1">
    <location>
        <begin position="43"/>
        <end position="500"/>
    </location>
</feature>
<dbReference type="Gene3D" id="3.20.20.140">
    <property type="entry name" value="Metal-dependent hydrolases"/>
    <property type="match status" value="1"/>
</dbReference>
<dbReference type="EMBL" id="CAEZXP010000004">
    <property type="protein sequence ID" value="CAB4700692.1"/>
    <property type="molecule type" value="Genomic_DNA"/>
</dbReference>
<reference evidence="2" key="1">
    <citation type="submission" date="2020-05" db="EMBL/GenBank/DDBJ databases">
        <authorList>
            <person name="Chiriac C."/>
            <person name="Salcher M."/>
            <person name="Ghai R."/>
            <person name="Kavagutti S V."/>
        </authorList>
    </citation>
    <scope>NUCLEOTIDE SEQUENCE</scope>
</reference>
<dbReference type="SUPFAM" id="SSF51338">
    <property type="entry name" value="Composite domain of metallo-dependent hydrolases"/>
    <property type="match status" value="1"/>
</dbReference>
<dbReference type="GO" id="GO:0016810">
    <property type="term" value="F:hydrolase activity, acting on carbon-nitrogen (but not peptide) bonds"/>
    <property type="evidence" value="ECO:0007669"/>
    <property type="project" value="InterPro"/>
</dbReference>
<dbReference type="Gene3D" id="3.10.310.70">
    <property type="match status" value="1"/>
</dbReference>
<organism evidence="2">
    <name type="scientific">freshwater metagenome</name>
    <dbReference type="NCBI Taxonomy" id="449393"/>
    <lineage>
        <taxon>unclassified sequences</taxon>
        <taxon>metagenomes</taxon>
        <taxon>ecological metagenomes</taxon>
    </lineage>
</organism>
<dbReference type="Gene3D" id="2.30.40.10">
    <property type="entry name" value="Urease, subunit C, domain 1"/>
    <property type="match status" value="1"/>
</dbReference>
<protein>
    <submittedName>
        <fullName evidence="2">Unannotated protein</fullName>
    </submittedName>
</protein>
<dbReference type="AlphaFoldDB" id="A0A6J6PQI2"/>
<dbReference type="InterPro" id="IPR032466">
    <property type="entry name" value="Metal_Hydrolase"/>
</dbReference>
<dbReference type="PANTHER" id="PTHR22642">
    <property type="entry name" value="IMIDAZOLONEPROPIONASE"/>
    <property type="match status" value="1"/>
</dbReference>
<evidence type="ECO:0000313" key="2">
    <source>
        <dbReference type="EMBL" id="CAB4700692.1"/>
    </source>
</evidence>
<accession>A0A6J6PQI2</accession>
<dbReference type="InterPro" id="IPR013108">
    <property type="entry name" value="Amidohydro_3"/>
</dbReference>